<evidence type="ECO:0000259" key="2">
    <source>
        <dbReference type="Pfam" id="PF01814"/>
    </source>
</evidence>
<organism evidence="3 4">
    <name type="scientific">Aquincola tertiaricarbonis</name>
    <dbReference type="NCBI Taxonomy" id="391953"/>
    <lineage>
        <taxon>Bacteria</taxon>
        <taxon>Pseudomonadati</taxon>
        <taxon>Pseudomonadota</taxon>
        <taxon>Betaproteobacteria</taxon>
        <taxon>Burkholderiales</taxon>
        <taxon>Sphaerotilaceae</taxon>
        <taxon>Aquincola</taxon>
    </lineage>
</organism>
<proteinExistence type="predicted"/>
<reference evidence="3" key="1">
    <citation type="submission" date="2022-05" db="EMBL/GenBank/DDBJ databases">
        <title>An RpoN-dependent PEP-CTERM gene is involved in floc formation of an Aquincola tertiaricarbonis strain.</title>
        <authorList>
            <person name="Qiu D."/>
            <person name="Xia M."/>
        </authorList>
    </citation>
    <scope>NUCLEOTIDE SEQUENCE</scope>
    <source>
        <strain evidence="3">RN12</strain>
    </source>
</reference>
<gene>
    <name evidence="3" type="ORF">MW290_02845</name>
</gene>
<keyword evidence="4" id="KW-1185">Reference proteome</keyword>
<evidence type="ECO:0000313" key="3">
    <source>
        <dbReference type="EMBL" id="URI07580.1"/>
    </source>
</evidence>
<dbReference type="Pfam" id="PF01814">
    <property type="entry name" value="Hemerythrin"/>
    <property type="match status" value="1"/>
</dbReference>
<dbReference type="Gene3D" id="1.20.120.520">
    <property type="entry name" value="nmb1532 protein domain like"/>
    <property type="match status" value="1"/>
</dbReference>
<dbReference type="CDD" id="cd12108">
    <property type="entry name" value="Hr-like"/>
    <property type="match status" value="1"/>
</dbReference>
<dbReference type="PANTHER" id="PTHR35585:SF1">
    <property type="entry name" value="HHE DOMAIN PROTEIN (AFU_ORTHOLOGUE AFUA_4G00730)"/>
    <property type="match status" value="1"/>
</dbReference>
<dbReference type="Proteomes" id="UP001056201">
    <property type="component" value="Chromosome 1"/>
</dbReference>
<evidence type="ECO:0000256" key="1">
    <source>
        <dbReference type="SAM" id="MobiDB-lite"/>
    </source>
</evidence>
<evidence type="ECO:0000313" key="4">
    <source>
        <dbReference type="Proteomes" id="UP001056201"/>
    </source>
</evidence>
<sequence length="186" mass="20734">MATAKKAAAKKSTRSRATPASKTGTPDAIKLLTADHREVKALFQQYQEMVDHEAEDQEKQEIAEQICLMLTVHAQIEEELFYPAAKEAIKEPDLVNEANVEHASAKDLIAQIQESDPSDEMYDAKVKVLGEYIDHHVKEEESELFPQARKAKVDLAGLGEQLNERKQALMAEMGLGMEEEEEAAAE</sequence>
<accession>A0ABY4S8G5</accession>
<protein>
    <submittedName>
        <fullName evidence="3">Hemerythrin domain-containing protein</fullName>
    </submittedName>
</protein>
<dbReference type="InterPro" id="IPR012312">
    <property type="entry name" value="Hemerythrin-like"/>
</dbReference>
<dbReference type="EMBL" id="CP097635">
    <property type="protein sequence ID" value="URI07580.1"/>
    <property type="molecule type" value="Genomic_DNA"/>
</dbReference>
<dbReference type="RefSeq" id="WP_250195814.1">
    <property type="nucleotide sequence ID" value="NZ_CP097635.1"/>
</dbReference>
<feature type="domain" description="Hemerythrin-like" evidence="2">
    <location>
        <begin position="28"/>
        <end position="148"/>
    </location>
</feature>
<dbReference type="PANTHER" id="PTHR35585">
    <property type="entry name" value="HHE DOMAIN PROTEIN (AFU_ORTHOLOGUE AFUA_4G00730)"/>
    <property type="match status" value="1"/>
</dbReference>
<feature type="region of interest" description="Disordered" evidence="1">
    <location>
        <begin position="1"/>
        <end position="27"/>
    </location>
</feature>
<name>A0ABY4S8G5_AQUTE</name>